<dbReference type="PANTHER" id="PTHR23138:SF94">
    <property type="entry name" value="RAN BINDING PROTEIN 1"/>
    <property type="match status" value="1"/>
</dbReference>
<keyword evidence="3" id="KW-1185">Reference proteome</keyword>
<proteinExistence type="predicted"/>
<comment type="caution">
    <text evidence="2">The sequence shown here is derived from an EMBL/GenBank/DDBJ whole genome shotgun (WGS) entry which is preliminary data.</text>
</comment>
<dbReference type="CDD" id="cd13179">
    <property type="entry name" value="RanBD_RanBP1"/>
    <property type="match status" value="1"/>
</dbReference>
<dbReference type="Proteomes" id="UP001186944">
    <property type="component" value="Unassembled WGS sequence"/>
</dbReference>
<dbReference type="Pfam" id="PF00638">
    <property type="entry name" value="Ran_BP1"/>
    <property type="match status" value="1"/>
</dbReference>
<gene>
    <name evidence="2" type="ORF">FSP39_000265</name>
</gene>
<dbReference type="InterPro" id="IPR045256">
    <property type="entry name" value="RanBP1_RanBD"/>
</dbReference>
<dbReference type="AlphaFoldDB" id="A0AA88XFI3"/>
<feature type="domain" description="RanBD1" evidence="1">
    <location>
        <begin position="10"/>
        <end position="130"/>
    </location>
</feature>
<dbReference type="Gene3D" id="2.30.29.30">
    <property type="entry name" value="Pleckstrin-homology domain (PH domain)/Phosphotyrosine-binding domain (PTB)"/>
    <property type="match status" value="1"/>
</dbReference>
<protein>
    <recommendedName>
        <fullName evidence="1">RanBD1 domain-containing protein</fullName>
    </recommendedName>
</protein>
<dbReference type="SUPFAM" id="SSF50729">
    <property type="entry name" value="PH domain-like"/>
    <property type="match status" value="1"/>
</dbReference>
<dbReference type="PANTHER" id="PTHR23138">
    <property type="entry name" value="RAN BINDING PROTEIN"/>
    <property type="match status" value="1"/>
</dbReference>
<dbReference type="GO" id="GO:0005737">
    <property type="term" value="C:cytoplasm"/>
    <property type="evidence" value="ECO:0007669"/>
    <property type="project" value="TreeGrafter"/>
</dbReference>
<dbReference type="GO" id="GO:0005643">
    <property type="term" value="C:nuclear pore"/>
    <property type="evidence" value="ECO:0007669"/>
    <property type="project" value="TreeGrafter"/>
</dbReference>
<dbReference type="SMART" id="SM00160">
    <property type="entry name" value="RanBD"/>
    <property type="match status" value="1"/>
</dbReference>
<dbReference type="InterPro" id="IPR011993">
    <property type="entry name" value="PH-like_dom_sf"/>
</dbReference>
<organism evidence="2 3">
    <name type="scientific">Pinctada imbricata</name>
    <name type="common">Atlantic pearl-oyster</name>
    <name type="synonym">Pinctada martensii</name>
    <dbReference type="NCBI Taxonomy" id="66713"/>
    <lineage>
        <taxon>Eukaryota</taxon>
        <taxon>Metazoa</taxon>
        <taxon>Spiralia</taxon>
        <taxon>Lophotrochozoa</taxon>
        <taxon>Mollusca</taxon>
        <taxon>Bivalvia</taxon>
        <taxon>Autobranchia</taxon>
        <taxon>Pteriomorphia</taxon>
        <taxon>Pterioida</taxon>
        <taxon>Pterioidea</taxon>
        <taxon>Pteriidae</taxon>
        <taxon>Pinctada</taxon>
    </lineage>
</organism>
<sequence>HEEVENLDIHFEPIVNLPKVITKTLEENEEEQLKLRAKLFRFDSTSDPHEWKERGTGDVKLLKHKETGHIRLLMRRDKTLKVCANHYITSQMELKPNCGSDRAWVWGVHADFADEEAKQELLAIRFANAESKCNILLVYCMFRKVGVGNPNQTTNLESFKVYLHVCFINELLCRA</sequence>
<evidence type="ECO:0000313" key="2">
    <source>
        <dbReference type="EMBL" id="KAK3083613.1"/>
    </source>
</evidence>
<dbReference type="EMBL" id="VSWD01000013">
    <property type="protein sequence ID" value="KAK3083613.1"/>
    <property type="molecule type" value="Genomic_DNA"/>
</dbReference>
<evidence type="ECO:0000259" key="1">
    <source>
        <dbReference type="PROSITE" id="PS50196"/>
    </source>
</evidence>
<accession>A0AA88XFI3</accession>
<reference evidence="2" key="1">
    <citation type="submission" date="2019-08" db="EMBL/GenBank/DDBJ databases">
        <title>The improved chromosome-level genome for the pearl oyster Pinctada fucata martensii using PacBio sequencing and Hi-C.</title>
        <authorList>
            <person name="Zheng Z."/>
        </authorList>
    </citation>
    <scope>NUCLEOTIDE SEQUENCE</scope>
    <source>
        <strain evidence="2">ZZ-2019</strain>
        <tissue evidence="2">Adductor muscle</tissue>
    </source>
</reference>
<dbReference type="InterPro" id="IPR045255">
    <property type="entry name" value="RanBP1-like"/>
</dbReference>
<dbReference type="GO" id="GO:0005096">
    <property type="term" value="F:GTPase activator activity"/>
    <property type="evidence" value="ECO:0007669"/>
    <property type="project" value="TreeGrafter"/>
</dbReference>
<feature type="non-terminal residue" evidence="2">
    <location>
        <position position="1"/>
    </location>
</feature>
<evidence type="ECO:0000313" key="3">
    <source>
        <dbReference type="Proteomes" id="UP001186944"/>
    </source>
</evidence>
<dbReference type="GO" id="GO:0006913">
    <property type="term" value="P:nucleocytoplasmic transport"/>
    <property type="evidence" value="ECO:0007669"/>
    <property type="project" value="InterPro"/>
</dbReference>
<dbReference type="FunFam" id="2.30.29.30:FF:000136">
    <property type="entry name" value="Ran-specific GTPase-activating protein-like"/>
    <property type="match status" value="1"/>
</dbReference>
<dbReference type="PROSITE" id="PS50196">
    <property type="entry name" value="RANBD1"/>
    <property type="match status" value="1"/>
</dbReference>
<dbReference type="InterPro" id="IPR000156">
    <property type="entry name" value="Ran_bind_dom"/>
</dbReference>
<name>A0AA88XFI3_PINIB</name>